<accession>A0A8X6MET1</accession>
<reference evidence="1" key="1">
    <citation type="submission" date="2020-08" db="EMBL/GenBank/DDBJ databases">
        <title>Multicomponent nature underlies the extraordinary mechanical properties of spider dragline silk.</title>
        <authorList>
            <person name="Kono N."/>
            <person name="Nakamura H."/>
            <person name="Mori M."/>
            <person name="Yoshida Y."/>
            <person name="Ohtoshi R."/>
            <person name="Malay A.D."/>
            <person name="Moran D.A.P."/>
            <person name="Tomita M."/>
            <person name="Numata K."/>
            <person name="Arakawa K."/>
        </authorList>
    </citation>
    <scope>NUCLEOTIDE SEQUENCE</scope>
</reference>
<protein>
    <submittedName>
        <fullName evidence="1">Uncharacterized protein</fullName>
    </submittedName>
</protein>
<name>A0A8X6MET1_NEPPI</name>
<dbReference type="AlphaFoldDB" id="A0A8X6MET1"/>
<sequence length="76" mass="8773">MERTKFFLPAKSSKAFLRVKHKNGIVYESNTSFQFIKLSASVALKIDDNEKKRDLHRCLKTGISAPVCKVNNDFRR</sequence>
<keyword evidence="2" id="KW-1185">Reference proteome</keyword>
<organism evidence="1 2">
    <name type="scientific">Nephila pilipes</name>
    <name type="common">Giant wood spider</name>
    <name type="synonym">Nephila maculata</name>
    <dbReference type="NCBI Taxonomy" id="299642"/>
    <lineage>
        <taxon>Eukaryota</taxon>
        <taxon>Metazoa</taxon>
        <taxon>Ecdysozoa</taxon>
        <taxon>Arthropoda</taxon>
        <taxon>Chelicerata</taxon>
        <taxon>Arachnida</taxon>
        <taxon>Araneae</taxon>
        <taxon>Araneomorphae</taxon>
        <taxon>Entelegynae</taxon>
        <taxon>Araneoidea</taxon>
        <taxon>Nephilidae</taxon>
        <taxon>Nephila</taxon>
    </lineage>
</organism>
<gene>
    <name evidence="1" type="ORF">NPIL_68881</name>
</gene>
<comment type="caution">
    <text evidence="1">The sequence shown here is derived from an EMBL/GenBank/DDBJ whole genome shotgun (WGS) entry which is preliminary data.</text>
</comment>
<dbReference type="EMBL" id="BMAW01090717">
    <property type="protein sequence ID" value="GFS46197.1"/>
    <property type="molecule type" value="Genomic_DNA"/>
</dbReference>
<proteinExistence type="predicted"/>
<dbReference type="Proteomes" id="UP000887013">
    <property type="component" value="Unassembled WGS sequence"/>
</dbReference>
<evidence type="ECO:0000313" key="2">
    <source>
        <dbReference type="Proteomes" id="UP000887013"/>
    </source>
</evidence>
<evidence type="ECO:0000313" key="1">
    <source>
        <dbReference type="EMBL" id="GFS46197.1"/>
    </source>
</evidence>